<evidence type="ECO:0000256" key="4">
    <source>
        <dbReference type="ARBA" id="ARBA00022692"/>
    </source>
</evidence>
<keyword evidence="7" id="KW-0813">Transport</keyword>
<name>A0A8J3MFF8_9RHOB</name>
<dbReference type="PANTHER" id="PTHR30558">
    <property type="entry name" value="EXBD MEMBRANE COMPONENT OF PMF-DRIVEN MACROMOLECULE IMPORT SYSTEM"/>
    <property type="match status" value="1"/>
</dbReference>
<reference evidence="9" key="2">
    <citation type="submission" date="2020-09" db="EMBL/GenBank/DDBJ databases">
        <authorList>
            <person name="Sun Q."/>
            <person name="Zhou Y."/>
        </authorList>
    </citation>
    <scope>NUCLEOTIDE SEQUENCE</scope>
    <source>
        <strain evidence="9">CGMCC 1.7081</strain>
    </source>
</reference>
<dbReference type="Proteomes" id="UP000611500">
    <property type="component" value="Unassembled WGS sequence"/>
</dbReference>
<accession>A0A8J3MFF8</accession>
<organism evidence="9 10">
    <name type="scientific">Pseudodonghicola xiamenensis</name>
    <dbReference type="NCBI Taxonomy" id="337702"/>
    <lineage>
        <taxon>Bacteria</taxon>
        <taxon>Pseudomonadati</taxon>
        <taxon>Pseudomonadota</taxon>
        <taxon>Alphaproteobacteria</taxon>
        <taxon>Rhodobacterales</taxon>
        <taxon>Paracoccaceae</taxon>
        <taxon>Pseudodonghicola</taxon>
    </lineage>
</organism>
<dbReference type="RefSeq" id="WP_028095188.1">
    <property type="nucleotide sequence ID" value="NZ_BNAP01000035.1"/>
</dbReference>
<gene>
    <name evidence="9" type="ORF">GCM10010961_40890</name>
</gene>
<comment type="subcellular location">
    <subcellularLocation>
        <location evidence="1">Cell membrane</location>
        <topology evidence="1">Single-pass membrane protein</topology>
    </subcellularLocation>
    <subcellularLocation>
        <location evidence="7">Cell membrane</location>
        <topology evidence="7">Single-pass type II membrane protein</topology>
    </subcellularLocation>
</comment>
<dbReference type="GO" id="GO:0005886">
    <property type="term" value="C:plasma membrane"/>
    <property type="evidence" value="ECO:0007669"/>
    <property type="project" value="UniProtKB-SubCell"/>
</dbReference>
<keyword evidence="6 8" id="KW-0472">Membrane</keyword>
<proteinExistence type="inferred from homology"/>
<evidence type="ECO:0000256" key="5">
    <source>
        <dbReference type="ARBA" id="ARBA00022989"/>
    </source>
</evidence>
<evidence type="ECO:0000313" key="10">
    <source>
        <dbReference type="Proteomes" id="UP000611500"/>
    </source>
</evidence>
<keyword evidence="10" id="KW-1185">Reference proteome</keyword>
<feature type="transmembrane region" description="Helical" evidence="8">
    <location>
        <begin position="12"/>
        <end position="31"/>
    </location>
</feature>
<keyword evidence="7" id="KW-0653">Protein transport</keyword>
<evidence type="ECO:0000256" key="8">
    <source>
        <dbReference type="SAM" id="Phobius"/>
    </source>
</evidence>
<reference evidence="9" key="1">
    <citation type="journal article" date="2014" name="Int. J. Syst. Evol. Microbiol.">
        <title>Complete genome sequence of Corynebacterium casei LMG S-19264T (=DSM 44701T), isolated from a smear-ripened cheese.</title>
        <authorList>
            <consortium name="US DOE Joint Genome Institute (JGI-PGF)"/>
            <person name="Walter F."/>
            <person name="Albersmeier A."/>
            <person name="Kalinowski J."/>
            <person name="Ruckert C."/>
        </authorList>
    </citation>
    <scope>NUCLEOTIDE SEQUENCE</scope>
    <source>
        <strain evidence="9">CGMCC 1.7081</strain>
    </source>
</reference>
<dbReference type="GO" id="GO:0015031">
    <property type="term" value="P:protein transport"/>
    <property type="evidence" value="ECO:0007669"/>
    <property type="project" value="UniProtKB-KW"/>
</dbReference>
<evidence type="ECO:0000256" key="2">
    <source>
        <dbReference type="ARBA" id="ARBA00005811"/>
    </source>
</evidence>
<keyword evidence="3" id="KW-1003">Cell membrane</keyword>
<keyword evidence="4 7" id="KW-0812">Transmembrane</keyword>
<evidence type="ECO:0000256" key="3">
    <source>
        <dbReference type="ARBA" id="ARBA00022475"/>
    </source>
</evidence>
<keyword evidence="5 8" id="KW-1133">Transmembrane helix</keyword>
<sequence>MTFDDPRPPRRISLTPMIDVVFLLLVFFMLASRFGTDMQIPLQAAGGAATDYKGPPRLVQIDPEGLKLNGREMDPEALIAGLGDLTETPQDVIVLRVGDEVPLQRLVEVMDALRGAGFTRLVLVE</sequence>
<dbReference type="GO" id="GO:0022857">
    <property type="term" value="F:transmembrane transporter activity"/>
    <property type="evidence" value="ECO:0007669"/>
    <property type="project" value="InterPro"/>
</dbReference>
<protein>
    <submittedName>
        <fullName evidence="9">Biopolymer transporter ExbD</fullName>
    </submittedName>
</protein>
<dbReference type="EMBL" id="BNAP01000035">
    <property type="protein sequence ID" value="GHH03004.1"/>
    <property type="molecule type" value="Genomic_DNA"/>
</dbReference>
<dbReference type="PANTHER" id="PTHR30558:SF3">
    <property type="entry name" value="BIOPOLYMER TRANSPORT PROTEIN EXBD-RELATED"/>
    <property type="match status" value="1"/>
</dbReference>
<evidence type="ECO:0000256" key="1">
    <source>
        <dbReference type="ARBA" id="ARBA00004162"/>
    </source>
</evidence>
<dbReference type="InterPro" id="IPR003400">
    <property type="entry name" value="ExbD"/>
</dbReference>
<evidence type="ECO:0000313" key="9">
    <source>
        <dbReference type="EMBL" id="GHH03004.1"/>
    </source>
</evidence>
<comment type="similarity">
    <text evidence="2 7">Belongs to the ExbD/TolR family.</text>
</comment>
<evidence type="ECO:0000256" key="6">
    <source>
        <dbReference type="ARBA" id="ARBA00023136"/>
    </source>
</evidence>
<comment type="caution">
    <text evidence="9">The sequence shown here is derived from an EMBL/GenBank/DDBJ whole genome shotgun (WGS) entry which is preliminary data.</text>
</comment>
<dbReference type="Gene3D" id="3.30.420.270">
    <property type="match status" value="1"/>
</dbReference>
<dbReference type="Pfam" id="PF02472">
    <property type="entry name" value="ExbD"/>
    <property type="match status" value="1"/>
</dbReference>
<dbReference type="AlphaFoldDB" id="A0A8J3MFF8"/>
<evidence type="ECO:0000256" key="7">
    <source>
        <dbReference type="RuleBase" id="RU003879"/>
    </source>
</evidence>